<dbReference type="RefSeq" id="WP_160598691.1">
    <property type="nucleotide sequence ID" value="NZ_WTYS01000001.1"/>
</dbReference>
<evidence type="ECO:0000259" key="2">
    <source>
        <dbReference type="Pfam" id="PF01345"/>
    </source>
</evidence>
<feature type="domain" description="DUF11" evidence="2">
    <location>
        <begin position="349"/>
        <end position="443"/>
    </location>
</feature>
<proteinExistence type="predicted"/>
<dbReference type="InterPro" id="IPR001434">
    <property type="entry name" value="OmcB-like_DUF11"/>
</dbReference>
<dbReference type="PROSITE" id="PS51257">
    <property type="entry name" value="PROKAR_LIPOPROTEIN"/>
    <property type="match status" value="1"/>
</dbReference>
<reference evidence="3 4" key="1">
    <citation type="submission" date="2019-12" db="EMBL/GenBank/DDBJ databases">
        <title>Genomic-based taxomic classification of the family Erythrobacteraceae.</title>
        <authorList>
            <person name="Xu L."/>
        </authorList>
    </citation>
    <scope>NUCLEOTIDE SEQUENCE [LARGE SCALE GENOMIC DNA]</scope>
    <source>
        <strain evidence="3 4">JCM 17802</strain>
    </source>
</reference>
<evidence type="ECO:0000256" key="1">
    <source>
        <dbReference type="SAM" id="SignalP"/>
    </source>
</evidence>
<dbReference type="EMBL" id="WTYS01000001">
    <property type="protein sequence ID" value="MXO57634.1"/>
    <property type="molecule type" value="Genomic_DNA"/>
</dbReference>
<name>A0A6I4SPE5_9SPHN</name>
<dbReference type="OrthoDB" id="5400913at2"/>
<sequence>MFNRLDSMNASQSLLVRLIAAIIALASCSFGPQAQATGCNVAASQGAGGPADWAQYCWMDFSAYNSTTARSASGQTLSFTLPDGSTVTFNIKATAGSSAQPTPTWGGAPVGNSGFIGIPGRPSLYGGGTESFTFSAFTVTPPADQSVAPNIRLVFTDGEGTRAGETVFGITNGSAWTTIGQIAPFNGTGTFPTLSGAGTQNVSFTNASGNPGAYIFETKNFSQLDFGYTANSRQGMIFGIYIPTVVPIVATSDSISGINGVAGTTTALNVFAGDTLGGAAATTSNAVLSVASGSSVPAGLTFNAATGSVGVTAGTAAGTYTFKYLICEAGNSTNCKVADATVTVSPSVDFSISKTNGVTEVNPGSTTTYVVTVTNNRPDAALGAVVKDIPGPGITCPAANTVTIAGDGVPAGSFTFADLTGSGITLGALANGQSTTLTYACQVN</sequence>
<accession>A0A6I4SPE5</accession>
<keyword evidence="4" id="KW-1185">Reference proteome</keyword>
<dbReference type="Proteomes" id="UP000468943">
    <property type="component" value="Unassembled WGS sequence"/>
</dbReference>
<evidence type="ECO:0000313" key="3">
    <source>
        <dbReference type="EMBL" id="MXO57634.1"/>
    </source>
</evidence>
<protein>
    <submittedName>
        <fullName evidence="3">DUF11 domain-containing protein</fullName>
    </submittedName>
</protein>
<feature type="signal peptide" evidence="1">
    <location>
        <begin position="1"/>
        <end position="36"/>
    </location>
</feature>
<dbReference type="AlphaFoldDB" id="A0A6I4SPE5"/>
<dbReference type="Pfam" id="PF01345">
    <property type="entry name" value="DUF11"/>
    <property type="match status" value="1"/>
</dbReference>
<organism evidence="3 4">
    <name type="scientific">Pontixanthobacter gangjinensis</name>
    <dbReference type="NCBI Taxonomy" id="1028742"/>
    <lineage>
        <taxon>Bacteria</taxon>
        <taxon>Pseudomonadati</taxon>
        <taxon>Pseudomonadota</taxon>
        <taxon>Alphaproteobacteria</taxon>
        <taxon>Sphingomonadales</taxon>
        <taxon>Erythrobacteraceae</taxon>
        <taxon>Pontixanthobacter</taxon>
    </lineage>
</organism>
<gene>
    <name evidence="3" type="ORF">GRI36_12165</name>
</gene>
<evidence type="ECO:0000313" key="4">
    <source>
        <dbReference type="Proteomes" id="UP000468943"/>
    </source>
</evidence>
<comment type="caution">
    <text evidence="3">The sequence shown here is derived from an EMBL/GenBank/DDBJ whole genome shotgun (WGS) entry which is preliminary data.</text>
</comment>
<feature type="chain" id="PRO_5026157712" evidence="1">
    <location>
        <begin position="37"/>
        <end position="444"/>
    </location>
</feature>
<keyword evidence="1" id="KW-0732">Signal</keyword>